<evidence type="ECO:0000313" key="4">
    <source>
        <dbReference type="Proteomes" id="UP000013243"/>
    </source>
</evidence>
<dbReference type="GeneID" id="28248792"/>
<dbReference type="RefSeq" id="WP_046002420.1">
    <property type="nucleotide sequence ID" value="NZ_CP015230.1"/>
</dbReference>
<reference evidence="3 4" key="1">
    <citation type="journal article" date="2016" name="ISME J.">
        <title>Global occurrence and heterogeneity of the Roseobacter-clade species Ruegeria mobilis.</title>
        <authorList>
            <person name="Sonnenschein E."/>
            <person name="Gram L."/>
        </authorList>
    </citation>
    <scope>NUCLEOTIDE SEQUENCE [LARGE SCALE GENOMIC DNA]</scope>
    <source>
        <strain evidence="3 4">F1926</strain>
    </source>
</reference>
<name>A0A1B0ZZJ2_9RHOB</name>
<dbReference type="OrthoDB" id="7350221at2"/>
<evidence type="ECO:0000259" key="2">
    <source>
        <dbReference type="Pfam" id="PF20066"/>
    </source>
</evidence>
<evidence type="ECO:0000256" key="1">
    <source>
        <dbReference type="SAM" id="MobiDB-lite"/>
    </source>
</evidence>
<organism evidence="3 4">
    <name type="scientific">Tritonibacter mobilis F1926</name>
    <dbReference type="NCBI Taxonomy" id="1265309"/>
    <lineage>
        <taxon>Bacteria</taxon>
        <taxon>Pseudomonadati</taxon>
        <taxon>Pseudomonadota</taxon>
        <taxon>Alphaproteobacteria</taxon>
        <taxon>Rhodobacterales</taxon>
        <taxon>Paracoccaceae</taxon>
        <taxon>Tritonibacter</taxon>
    </lineage>
</organism>
<gene>
    <name evidence="3" type="ORF">K529_003130</name>
</gene>
<feature type="domain" description="Glyoxalase-related protein" evidence="2">
    <location>
        <begin position="1"/>
        <end position="142"/>
    </location>
</feature>
<feature type="region of interest" description="Disordered" evidence="1">
    <location>
        <begin position="1"/>
        <end position="31"/>
    </location>
</feature>
<dbReference type="Proteomes" id="UP000013243">
    <property type="component" value="Chromosome"/>
</dbReference>
<dbReference type="AlphaFoldDB" id="A0A1B0ZZJ2"/>
<dbReference type="STRING" id="1265309.K529_003130"/>
<protein>
    <recommendedName>
        <fullName evidence="2">Glyoxalase-related protein domain-containing protein</fullName>
    </recommendedName>
</protein>
<dbReference type="InterPro" id="IPR045517">
    <property type="entry name" value="Glyoxalase_8"/>
</dbReference>
<dbReference type="EMBL" id="CP015230">
    <property type="protein sequence ID" value="ANP39750.1"/>
    <property type="molecule type" value="Genomic_DNA"/>
</dbReference>
<proteinExistence type="predicted"/>
<evidence type="ECO:0000313" key="3">
    <source>
        <dbReference type="EMBL" id="ANP39750.1"/>
    </source>
</evidence>
<accession>A0A1B0ZZJ2</accession>
<dbReference type="KEGG" id="rmb:K529_003130"/>
<sequence>MRQPLPSLSEAKATARAWRSEQAQAGERRSHSAALEHVARQLGFRDWNACVATLAQSEARSYATGDHVSGHYLSQPFTARILRATPAEGRPGWVQVELELDHPVDVVTSERFSNLRRRIRAVVGPEGYSRERTSDGVPHLVLGVYGGHTRA</sequence>
<dbReference type="Pfam" id="PF20066">
    <property type="entry name" value="Glyoxalase_8"/>
    <property type="match status" value="1"/>
</dbReference>